<evidence type="ECO:0000313" key="1">
    <source>
        <dbReference type="EMBL" id="CDW46808.1"/>
    </source>
</evidence>
<dbReference type="AlphaFoldDB" id="A0A0K2V8E3"/>
<proteinExistence type="predicted"/>
<name>A0A0K2V8E3_LEPSM</name>
<dbReference type="EMBL" id="HACA01029447">
    <property type="protein sequence ID" value="CDW46808.1"/>
    <property type="molecule type" value="Transcribed_RNA"/>
</dbReference>
<protein>
    <submittedName>
        <fullName evidence="1">Uncharacterized protein</fullName>
    </submittedName>
</protein>
<sequence>MNLAMTLMTNSFSMSGIASRIEALNDSKVLCACLMHSLSKNFHT</sequence>
<organism evidence="1">
    <name type="scientific">Lepeophtheirus salmonis</name>
    <name type="common">Salmon louse</name>
    <name type="synonym">Caligus salmonis</name>
    <dbReference type="NCBI Taxonomy" id="72036"/>
    <lineage>
        <taxon>Eukaryota</taxon>
        <taxon>Metazoa</taxon>
        <taxon>Ecdysozoa</taxon>
        <taxon>Arthropoda</taxon>
        <taxon>Crustacea</taxon>
        <taxon>Multicrustacea</taxon>
        <taxon>Hexanauplia</taxon>
        <taxon>Copepoda</taxon>
        <taxon>Siphonostomatoida</taxon>
        <taxon>Caligidae</taxon>
        <taxon>Lepeophtheirus</taxon>
    </lineage>
</organism>
<accession>A0A0K2V8E3</accession>
<dbReference type="EMBL" id="HACA01029448">
    <property type="protein sequence ID" value="CDW46809.1"/>
    <property type="molecule type" value="Transcribed_RNA"/>
</dbReference>
<reference evidence="1" key="1">
    <citation type="submission" date="2014-05" db="EMBL/GenBank/DDBJ databases">
        <authorList>
            <person name="Chronopoulou M."/>
        </authorList>
    </citation>
    <scope>NUCLEOTIDE SEQUENCE</scope>
    <source>
        <tissue evidence="1">Whole organism</tissue>
    </source>
</reference>